<feature type="compositionally biased region" description="Basic and acidic residues" evidence="1">
    <location>
        <begin position="106"/>
        <end position="116"/>
    </location>
</feature>
<protein>
    <submittedName>
        <fullName evidence="2">Uncharacterized protein</fullName>
    </submittedName>
</protein>
<evidence type="ECO:0000313" key="3">
    <source>
        <dbReference type="Proteomes" id="UP000177579"/>
    </source>
</evidence>
<reference evidence="2 3" key="1">
    <citation type="journal article" date="2016" name="Nat. Commun.">
        <title>Thousands of microbial genomes shed light on interconnected biogeochemical processes in an aquifer system.</title>
        <authorList>
            <person name="Anantharaman K."/>
            <person name="Brown C.T."/>
            <person name="Hug L.A."/>
            <person name="Sharon I."/>
            <person name="Castelle C.J."/>
            <person name="Probst A.J."/>
            <person name="Thomas B.C."/>
            <person name="Singh A."/>
            <person name="Wilkins M.J."/>
            <person name="Karaoz U."/>
            <person name="Brodie E.L."/>
            <person name="Williams K.H."/>
            <person name="Hubbard S.S."/>
            <person name="Banfield J.F."/>
        </authorList>
    </citation>
    <scope>NUCLEOTIDE SEQUENCE [LARGE SCALE GENOMIC DNA]</scope>
</reference>
<feature type="region of interest" description="Disordered" evidence="1">
    <location>
        <begin position="95"/>
        <end position="116"/>
    </location>
</feature>
<gene>
    <name evidence="2" type="ORF">A2531_03025</name>
</gene>
<evidence type="ECO:0000313" key="2">
    <source>
        <dbReference type="EMBL" id="OGF40466.1"/>
    </source>
</evidence>
<organism evidence="2 3">
    <name type="scientific">Candidatus Falkowbacteria bacterium RIFOXYD2_FULL_34_120</name>
    <dbReference type="NCBI Taxonomy" id="1798007"/>
    <lineage>
        <taxon>Bacteria</taxon>
        <taxon>Candidatus Falkowiibacteriota</taxon>
    </lineage>
</organism>
<comment type="caution">
    <text evidence="2">The sequence shown here is derived from an EMBL/GenBank/DDBJ whole genome shotgun (WGS) entry which is preliminary data.</text>
</comment>
<dbReference type="AlphaFoldDB" id="A0A1F5TNJ2"/>
<dbReference type="Proteomes" id="UP000177579">
    <property type="component" value="Unassembled WGS sequence"/>
</dbReference>
<dbReference type="EMBL" id="MFGO01000028">
    <property type="protein sequence ID" value="OGF40466.1"/>
    <property type="molecule type" value="Genomic_DNA"/>
</dbReference>
<proteinExistence type="predicted"/>
<accession>A0A1F5TNJ2</accession>
<name>A0A1F5TNJ2_9BACT</name>
<evidence type="ECO:0000256" key="1">
    <source>
        <dbReference type="SAM" id="MobiDB-lite"/>
    </source>
</evidence>
<sequence length="116" mass="13853">MKKIKDNDILIFMKEELTNIFEVTINCEKLARRLEELNNVVNNGKGFEHIKMIINNLQEKDIETARINCEQQRDKFGSPEIQEIKELLKKSLWKKGEDSPWPTPEEWQKKMSEYNE</sequence>